<comment type="caution">
    <text evidence="1">The sequence shown here is derived from an EMBL/GenBank/DDBJ whole genome shotgun (WGS) entry which is preliminary data.</text>
</comment>
<protein>
    <submittedName>
        <fullName evidence="1">Uncharacterized protein</fullName>
    </submittedName>
</protein>
<sequence>MGRVDDVELVHAEGKMALQAALEIDGLSPATAGRRADCMESWANQTQAVLSAGIAAGSAHLGDTLQVAVLRAGEQRSASRQAVRERAVRLCPTHSTQLSNSGVCDACELDG</sequence>
<name>A0ABQ6I5R8_9MICO</name>
<evidence type="ECO:0000313" key="2">
    <source>
        <dbReference type="Proteomes" id="UP001157091"/>
    </source>
</evidence>
<dbReference type="EMBL" id="BSUK01000001">
    <property type="protein sequence ID" value="GMA25835.1"/>
    <property type="molecule type" value="Genomic_DNA"/>
</dbReference>
<dbReference type="RefSeq" id="WP_284294304.1">
    <property type="nucleotide sequence ID" value="NZ_BSUK01000001.1"/>
</dbReference>
<evidence type="ECO:0000313" key="1">
    <source>
        <dbReference type="EMBL" id="GMA25835.1"/>
    </source>
</evidence>
<organism evidence="1 2">
    <name type="scientific">Luteimicrobium album</name>
    <dbReference type="NCBI Taxonomy" id="1054550"/>
    <lineage>
        <taxon>Bacteria</taxon>
        <taxon>Bacillati</taxon>
        <taxon>Actinomycetota</taxon>
        <taxon>Actinomycetes</taxon>
        <taxon>Micrococcales</taxon>
        <taxon>Luteimicrobium</taxon>
    </lineage>
</organism>
<reference evidence="2" key="1">
    <citation type="journal article" date="2019" name="Int. J. Syst. Evol. Microbiol.">
        <title>The Global Catalogue of Microorganisms (GCM) 10K type strain sequencing project: providing services to taxonomists for standard genome sequencing and annotation.</title>
        <authorList>
            <consortium name="The Broad Institute Genomics Platform"/>
            <consortium name="The Broad Institute Genome Sequencing Center for Infectious Disease"/>
            <person name="Wu L."/>
            <person name="Ma J."/>
        </authorList>
    </citation>
    <scope>NUCLEOTIDE SEQUENCE [LARGE SCALE GENOMIC DNA]</scope>
    <source>
        <strain evidence="2">NBRC 106348</strain>
    </source>
</reference>
<keyword evidence="2" id="KW-1185">Reference proteome</keyword>
<proteinExistence type="predicted"/>
<accession>A0ABQ6I5R8</accession>
<dbReference type="Proteomes" id="UP001157091">
    <property type="component" value="Unassembled WGS sequence"/>
</dbReference>
<gene>
    <name evidence="1" type="ORF">GCM10025864_35940</name>
</gene>